<dbReference type="PANTHER" id="PTHR11472:SF41">
    <property type="entry name" value="ATP-DEPENDENT DNA HELICASE DDX11-RELATED"/>
    <property type="match status" value="1"/>
</dbReference>
<proteinExistence type="predicted"/>
<reference evidence="6" key="1">
    <citation type="submission" date="2013-03" db="EMBL/GenBank/DDBJ databases">
        <authorList>
            <person name="Aslett M."/>
        </authorList>
    </citation>
    <scope>NUCLEOTIDE SEQUENCE [LARGE SCALE GENOMIC DNA]</scope>
    <source>
        <strain evidence="6">ISE/inbred ISE</strain>
    </source>
</reference>
<dbReference type="SUPFAM" id="SSF52540">
    <property type="entry name" value="P-loop containing nucleoside triphosphate hydrolases"/>
    <property type="match status" value="1"/>
</dbReference>
<comment type="caution">
    <text evidence="6">The sequence shown here is derived from an EMBL/GenBank/DDBJ whole genome shotgun (WGS) entry which is preliminary data.</text>
</comment>
<protein>
    <submittedName>
        <fullName evidence="6">DEAD2 domain containing protein</fullName>
    </submittedName>
</protein>
<dbReference type="AlphaFoldDB" id="W6NF35"/>
<evidence type="ECO:0000313" key="6">
    <source>
        <dbReference type="EMBL" id="CDL95926.1"/>
    </source>
</evidence>
<accession>W6NF35</accession>
<dbReference type="GO" id="GO:0005524">
    <property type="term" value="F:ATP binding"/>
    <property type="evidence" value="ECO:0007669"/>
    <property type="project" value="UniProtKB-KW"/>
</dbReference>
<keyword evidence="1" id="KW-0547">Nucleotide-binding</keyword>
<dbReference type="GO" id="GO:0003678">
    <property type="term" value="F:DNA helicase activity"/>
    <property type="evidence" value="ECO:0007669"/>
    <property type="project" value="InterPro"/>
</dbReference>
<gene>
    <name evidence="6" type="ORF">HCOI_01654600</name>
</gene>
<dbReference type="SMART" id="SM00488">
    <property type="entry name" value="DEXDc2"/>
    <property type="match status" value="1"/>
</dbReference>
<dbReference type="InterPro" id="IPR006554">
    <property type="entry name" value="Helicase-like_DEXD_c2"/>
</dbReference>
<sequence>MDEFSFPFPPYNIQLDLMREIKQCIEKQQVGIFESPTGTGKSLSVLCATLTWLEEFEKKSEEELLQKSRLTEEVSDDGDWIAAHKKKLEVMKIKDDAYEKLQALEKVKEKLYQARAGVIKRNRKRRLRANGNAEEMEPEIVAVEDNTAPEEYISDDEAESKPEEPLKTVKVFYASRTHSQLEQLIDELKKTRFKPRIVTAASRQTLCANEDVTKLKFSHLINERCMELRKGCASEGKRMKLDGKEVK</sequence>
<dbReference type="InterPro" id="IPR045028">
    <property type="entry name" value="DinG/Rad3-like"/>
</dbReference>
<dbReference type="Pfam" id="PF06733">
    <property type="entry name" value="DEAD_2"/>
    <property type="match status" value="1"/>
</dbReference>
<feature type="coiled-coil region" evidence="4">
    <location>
        <begin position="53"/>
        <end position="114"/>
    </location>
</feature>
<dbReference type="PROSITE" id="PS51193">
    <property type="entry name" value="HELICASE_ATP_BIND_2"/>
    <property type="match status" value="1"/>
</dbReference>
<evidence type="ECO:0000259" key="5">
    <source>
        <dbReference type="PROSITE" id="PS51193"/>
    </source>
</evidence>
<reference evidence="6" key="2">
    <citation type="submission" date="2013-05" db="EMBL/GenBank/DDBJ databases">
        <title>The genome and transcriptome of Haemonchus contortus: a key model parasite for drug and vaccine discovery.</title>
        <authorList>
            <person name="Laing R."/>
            <person name="Kikuchi T."/>
            <person name="Martinelli A."/>
            <person name="Tsai I.J."/>
            <person name="Beech R.N."/>
            <person name="Redman E."/>
            <person name="Holroyd N."/>
            <person name="Bartley D.J."/>
            <person name="Beasley H."/>
            <person name="Britton C."/>
            <person name="Curran D."/>
            <person name="Devaney E."/>
            <person name="Gilabert A."/>
            <person name="Jackson F."/>
            <person name="Hunt M."/>
            <person name="Johnston S."/>
            <person name="Kryukov I."/>
            <person name="Li K."/>
            <person name="Morrison A.A."/>
            <person name="Reid A.J."/>
            <person name="Sargison N."/>
            <person name="Saunders G."/>
            <person name="Wasmuth J.D."/>
            <person name="Wolstenholme A."/>
            <person name="Berriman M."/>
            <person name="Gilleard J.S."/>
            <person name="Cotton J.A."/>
        </authorList>
    </citation>
    <scope>NUCLEOTIDE SEQUENCE [LARGE SCALE GENOMIC DNA]</scope>
    <source>
        <strain evidence="6">ISE/inbred ISE</strain>
    </source>
</reference>
<evidence type="ECO:0000256" key="1">
    <source>
        <dbReference type="ARBA" id="ARBA00022741"/>
    </source>
</evidence>
<evidence type="ECO:0000256" key="4">
    <source>
        <dbReference type="SAM" id="Coils"/>
    </source>
</evidence>
<dbReference type="InterPro" id="IPR014013">
    <property type="entry name" value="Helic_SF1/SF2_ATP-bd_DinG/Rad3"/>
</dbReference>
<evidence type="ECO:0000256" key="3">
    <source>
        <dbReference type="ARBA" id="ARBA00022840"/>
    </source>
</evidence>
<name>W6NF35_HAECO</name>
<dbReference type="GO" id="GO:0005634">
    <property type="term" value="C:nucleus"/>
    <property type="evidence" value="ECO:0007669"/>
    <property type="project" value="TreeGrafter"/>
</dbReference>
<keyword evidence="2" id="KW-0378">Hydrolase</keyword>
<dbReference type="EMBL" id="CAVP010059591">
    <property type="protein sequence ID" value="CDL95926.1"/>
    <property type="molecule type" value="Genomic_DNA"/>
</dbReference>
<dbReference type="PANTHER" id="PTHR11472">
    <property type="entry name" value="DNA REPAIR DEAD HELICASE RAD3/XP-D SUBFAMILY MEMBER"/>
    <property type="match status" value="1"/>
</dbReference>
<keyword evidence="4" id="KW-0175">Coiled coil</keyword>
<dbReference type="GO" id="GO:0016818">
    <property type="term" value="F:hydrolase activity, acting on acid anhydrides, in phosphorus-containing anhydrides"/>
    <property type="evidence" value="ECO:0007669"/>
    <property type="project" value="InterPro"/>
</dbReference>
<dbReference type="InterPro" id="IPR010614">
    <property type="entry name" value="RAD3-like_helicase_DEAD"/>
</dbReference>
<dbReference type="GO" id="GO:0003677">
    <property type="term" value="F:DNA binding"/>
    <property type="evidence" value="ECO:0007669"/>
    <property type="project" value="InterPro"/>
</dbReference>
<keyword evidence="3" id="KW-0067">ATP-binding</keyword>
<feature type="domain" description="Helicase ATP-binding" evidence="5">
    <location>
        <begin position="1"/>
        <end position="247"/>
    </location>
</feature>
<organism evidence="6">
    <name type="scientific">Haemonchus contortus</name>
    <name type="common">Barber pole worm</name>
    <dbReference type="NCBI Taxonomy" id="6289"/>
    <lineage>
        <taxon>Eukaryota</taxon>
        <taxon>Metazoa</taxon>
        <taxon>Ecdysozoa</taxon>
        <taxon>Nematoda</taxon>
        <taxon>Chromadorea</taxon>
        <taxon>Rhabditida</taxon>
        <taxon>Rhabditina</taxon>
        <taxon>Rhabditomorpha</taxon>
        <taxon>Strongyloidea</taxon>
        <taxon>Trichostrongylidae</taxon>
        <taxon>Haemonchus</taxon>
    </lineage>
</organism>
<dbReference type="InterPro" id="IPR027417">
    <property type="entry name" value="P-loop_NTPase"/>
</dbReference>
<dbReference type="Gene3D" id="3.40.50.300">
    <property type="entry name" value="P-loop containing nucleotide triphosphate hydrolases"/>
    <property type="match status" value="1"/>
</dbReference>
<evidence type="ECO:0000256" key="2">
    <source>
        <dbReference type="ARBA" id="ARBA00022801"/>
    </source>
</evidence>
<dbReference type="GO" id="GO:0034085">
    <property type="term" value="P:establishment of sister chromatid cohesion"/>
    <property type="evidence" value="ECO:0007669"/>
    <property type="project" value="TreeGrafter"/>
</dbReference>